<dbReference type="EMBL" id="JAAGSC010000031">
    <property type="protein sequence ID" value="NDY94792.1"/>
    <property type="molecule type" value="Genomic_DNA"/>
</dbReference>
<dbReference type="AlphaFoldDB" id="A0A845UX32"/>
<dbReference type="SUPFAM" id="SSF88713">
    <property type="entry name" value="Glycoside hydrolase/deacetylase"/>
    <property type="match status" value="1"/>
</dbReference>
<dbReference type="Pfam" id="PF04748">
    <property type="entry name" value="Polysacc_deac_2"/>
    <property type="match status" value="1"/>
</dbReference>
<evidence type="ECO:0000256" key="1">
    <source>
        <dbReference type="SAM" id="MobiDB-lite"/>
    </source>
</evidence>
<dbReference type="PANTHER" id="PTHR30105:SF2">
    <property type="entry name" value="DIVERGENT POLYSACCHARIDE DEACETYLASE SUPERFAMILY"/>
    <property type="match status" value="1"/>
</dbReference>
<keyword evidence="4" id="KW-1185">Reference proteome</keyword>
<dbReference type="Proteomes" id="UP000484885">
    <property type="component" value="Unassembled WGS sequence"/>
</dbReference>
<dbReference type="GO" id="GO:0005975">
    <property type="term" value="P:carbohydrate metabolic process"/>
    <property type="evidence" value="ECO:0007669"/>
    <property type="project" value="InterPro"/>
</dbReference>
<protein>
    <submittedName>
        <fullName evidence="3">Divergent polysaccharide deacetylase family protein</fullName>
    </submittedName>
</protein>
<evidence type="ECO:0000313" key="4">
    <source>
        <dbReference type="Proteomes" id="UP000484885"/>
    </source>
</evidence>
<keyword evidence="2" id="KW-0732">Signal</keyword>
<name>A0A845UX32_9GAMM</name>
<evidence type="ECO:0000313" key="3">
    <source>
        <dbReference type="EMBL" id="NDY94792.1"/>
    </source>
</evidence>
<feature type="signal peptide" evidence="2">
    <location>
        <begin position="1"/>
        <end position="36"/>
    </location>
</feature>
<dbReference type="InterPro" id="IPR011330">
    <property type="entry name" value="Glyco_hydro/deAcase_b/a-brl"/>
</dbReference>
<proteinExistence type="predicted"/>
<gene>
    <name evidence="3" type="ORF">G3I74_03510</name>
</gene>
<feature type="chain" id="PRO_5032867200" evidence="2">
    <location>
        <begin position="37"/>
        <end position="286"/>
    </location>
</feature>
<dbReference type="InterPro" id="IPR006837">
    <property type="entry name" value="Divergent_DAC"/>
</dbReference>
<accession>A0A845UX32</accession>
<reference evidence="3 4" key="1">
    <citation type="submission" date="2020-02" db="EMBL/GenBank/DDBJ databases">
        <authorList>
            <person name="Zhang X.-Y."/>
        </authorList>
    </citation>
    <scope>NUCLEOTIDE SEQUENCE [LARGE SCALE GENOMIC DNA]</scope>
    <source>
        <strain evidence="3 4">C33</strain>
    </source>
</reference>
<dbReference type="RefSeq" id="WP_164210176.1">
    <property type="nucleotide sequence ID" value="NZ_JAAGSC010000031.1"/>
</dbReference>
<dbReference type="Gene3D" id="3.20.20.370">
    <property type="entry name" value="Glycoside hydrolase/deacetylase"/>
    <property type="match status" value="1"/>
</dbReference>
<comment type="caution">
    <text evidence="3">The sequence shown here is derived from an EMBL/GenBank/DDBJ whole genome shotgun (WGS) entry which is preliminary data.</text>
</comment>
<dbReference type="CDD" id="cd10936">
    <property type="entry name" value="CE4_DAC2"/>
    <property type="match status" value="1"/>
</dbReference>
<evidence type="ECO:0000256" key="2">
    <source>
        <dbReference type="SAM" id="SignalP"/>
    </source>
</evidence>
<organism evidence="3 4">
    <name type="scientific">Wenzhouxiangella limi</name>
    <dbReference type="NCBI Taxonomy" id="2707351"/>
    <lineage>
        <taxon>Bacteria</taxon>
        <taxon>Pseudomonadati</taxon>
        <taxon>Pseudomonadota</taxon>
        <taxon>Gammaproteobacteria</taxon>
        <taxon>Chromatiales</taxon>
        <taxon>Wenzhouxiangellaceae</taxon>
        <taxon>Wenzhouxiangella</taxon>
    </lineage>
</organism>
<dbReference type="PANTHER" id="PTHR30105">
    <property type="entry name" value="UNCHARACTERIZED YIBQ-RELATED"/>
    <property type="match status" value="1"/>
</dbReference>
<feature type="region of interest" description="Disordered" evidence="1">
    <location>
        <begin position="264"/>
        <end position="286"/>
    </location>
</feature>
<sequence>MKVPVRIFTVPIPWSAKIAASIAATVVAAFVSTAAASPPARIAIIIDDLGYQADLDRAVLTLDSRIAVAILPDGPGATDLATRAARQRREALVHLPLSHVRSGDCETALCPRREWSAERMRQHLDRAARQVPHAVGLNNHQGSLFTADPGSTRRLIEGLVLLNRHRDKPLFVVDSRTTPHTQLAREASRAGIATAQRQVFLDHERSAEAIAQAWKRLIERARDDGQAIAIGHPYRETVAFLARAIPALEGSGIELVPVSDLTSATGPQPVPIGQAAPARAYRPSTE</sequence>